<dbReference type="AlphaFoldDB" id="A0A0H4PHQ3"/>
<keyword evidence="1" id="KW-0472">Membrane</keyword>
<keyword evidence="1" id="KW-1133">Transmembrane helix</keyword>
<organism evidence="2 3">
    <name type="scientific">Cyclobacterium amurskyense</name>
    <dbReference type="NCBI Taxonomy" id="320787"/>
    <lineage>
        <taxon>Bacteria</taxon>
        <taxon>Pseudomonadati</taxon>
        <taxon>Bacteroidota</taxon>
        <taxon>Cytophagia</taxon>
        <taxon>Cytophagales</taxon>
        <taxon>Cyclobacteriaceae</taxon>
        <taxon>Cyclobacterium</taxon>
    </lineage>
</organism>
<dbReference type="Proteomes" id="UP000036520">
    <property type="component" value="Chromosome"/>
</dbReference>
<name>A0A0H4PHQ3_9BACT</name>
<dbReference type="STRING" id="320787.CA2015_2993"/>
<dbReference type="RefSeq" id="WP_048642618.1">
    <property type="nucleotide sequence ID" value="NZ_CAXBGM010000035.1"/>
</dbReference>
<evidence type="ECO:0000313" key="2">
    <source>
        <dbReference type="EMBL" id="AKP52398.1"/>
    </source>
</evidence>
<reference evidence="2 3" key="1">
    <citation type="submission" date="2015-07" db="EMBL/GenBank/DDBJ databases">
        <authorList>
            <person name="Kim K.M."/>
        </authorList>
    </citation>
    <scope>NUCLEOTIDE SEQUENCE [LARGE SCALE GENOMIC DNA]</scope>
    <source>
        <strain evidence="2 3">KCTC 12363</strain>
    </source>
</reference>
<keyword evidence="3" id="KW-1185">Reference proteome</keyword>
<gene>
    <name evidence="2" type="ORF">CA2015_2993</name>
</gene>
<feature type="transmembrane region" description="Helical" evidence="1">
    <location>
        <begin position="36"/>
        <end position="54"/>
    </location>
</feature>
<keyword evidence="1" id="KW-0812">Transmembrane</keyword>
<protein>
    <submittedName>
        <fullName evidence="2">Uncharacterized protein</fullName>
    </submittedName>
</protein>
<evidence type="ECO:0000313" key="3">
    <source>
        <dbReference type="Proteomes" id="UP000036520"/>
    </source>
</evidence>
<dbReference type="EMBL" id="CP012040">
    <property type="protein sequence ID" value="AKP52398.1"/>
    <property type="molecule type" value="Genomic_DNA"/>
</dbReference>
<evidence type="ECO:0000256" key="1">
    <source>
        <dbReference type="SAM" id="Phobius"/>
    </source>
</evidence>
<dbReference type="KEGG" id="camu:CA2015_2993"/>
<dbReference type="OrthoDB" id="840264at2"/>
<accession>A0A0H4PHQ3</accession>
<sequence length="64" mass="7112">MTTEKKYQEFGLKYGIPLAIITSTLAMKKSSGLGKLITFSIVTPAMLAYLYSLIKTKQISDLDH</sequence>
<proteinExistence type="predicted"/>